<dbReference type="PROSITE" id="PS00028">
    <property type="entry name" value="ZINC_FINGER_C2H2_1"/>
    <property type="match status" value="3"/>
</dbReference>
<feature type="domain" description="C2H2-type" evidence="3">
    <location>
        <begin position="1470"/>
        <end position="1499"/>
    </location>
</feature>
<feature type="compositionally biased region" description="Basic residues" evidence="2">
    <location>
        <begin position="1337"/>
        <end position="1347"/>
    </location>
</feature>
<feature type="domain" description="C2H2-type" evidence="3">
    <location>
        <begin position="1440"/>
        <end position="1469"/>
    </location>
</feature>
<dbReference type="EMBL" id="CP126660">
    <property type="protein sequence ID" value="WKA01169.1"/>
    <property type="molecule type" value="Genomic_DNA"/>
</dbReference>
<feature type="region of interest" description="Disordered" evidence="2">
    <location>
        <begin position="233"/>
        <end position="285"/>
    </location>
</feature>
<dbReference type="InterPro" id="IPR003349">
    <property type="entry name" value="JmjN"/>
</dbReference>
<dbReference type="SMART" id="SM00558">
    <property type="entry name" value="JmjC"/>
    <property type="match status" value="1"/>
</dbReference>
<feature type="region of interest" description="Disordered" evidence="2">
    <location>
        <begin position="985"/>
        <end position="1004"/>
    </location>
</feature>
<evidence type="ECO:0000256" key="2">
    <source>
        <dbReference type="SAM" id="MobiDB-lite"/>
    </source>
</evidence>
<evidence type="ECO:0008006" key="8">
    <source>
        <dbReference type="Google" id="ProtNLM"/>
    </source>
</evidence>
<dbReference type="Gene3D" id="3.30.160.60">
    <property type="entry name" value="Classic Zinc Finger"/>
    <property type="match status" value="1"/>
</dbReference>
<evidence type="ECO:0000259" key="5">
    <source>
        <dbReference type="PROSITE" id="PS51184"/>
    </source>
</evidence>
<feature type="compositionally biased region" description="Basic and acidic residues" evidence="2">
    <location>
        <begin position="1388"/>
        <end position="1416"/>
    </location>
</feature>
<dbReference type="Pfam" id="PF02375">
    <property type="entry name" value="JmjN"/>
    <property type="match status" value="1"/>
</dbReference>
<accession>A0ABY9D2H4</accession>
<dbReference type="InterPro" id="IPR036236">
    <property type="entry name" value="Znf_C2H2_sf"/>
</dbReference>
<organism evidence="6 7">
    <name type="scientific">Vitis vinifera</name>
    <name type="common">Grape</name>
    <dbReference type="NCBI Taxonomy" id="29760"/>
    <lineage>
        <taxon>Eukaryota</taxon>
        <taxon>Viridiplantae</taxon>
        <taxon>Streptophyta</taxon>
        <taxon>Embryophyta</taxon>
        <taxon>Tracheophyta</taxon>
        <taxon>Spermatophyta</taxon>
        <taxon>Magnoliopsida</taxon>
        <taxon>eudicotyledons</taxon>
        <taxon>Gunneridae</taxon>
        <taxon>Pentapetalae</taxon>
        <taxon>rosids</taxon>
        <taxon>Vitales</taxon>
        <taxon>Vitaceae</taxon>
        <taxon>Viteae</taxon>
        <taxon>Vitis</taxon>
    </lineage>
</organism>
<dbReference type="Pfam" id="PF02373">
    <property type="entry name" value="JmjC"/>
    <property type="match status" value="1"/>
</dbReference>
<feature type="region of interest" description="Disordered" evidence="2">
    <location>
        <begin position="737"/>
        <end position="769"/>
    </location>
</feature>
<dbReference type="SUPFAM" id="SSF57667">
    <property type="entry name" value="beta-beta-alpha zinc fingers"/>
    <property type="match status" value="2"/>
</dbReference>
<dbReference type="SUPFAM" id="SSF51197">
    <property type="entry name" value="Clavaminate synthase-like"/>
    <property type="match status" value="1"/>
</dbReference>
<evidence type="ECO:0000259" key="4">
    <source>
        <dbReference type="PROSITE" id="PS51183"/>
    </source>
</evidence>
<evidence type="ECO:0000313" key="6">
    <source>
        <dbReference type="EMBL" id="WKA01169.1"/>
    </source>
</evidence>
<dbReference type="PROSITE" id="PS51183">
    <property type="entry name" value="JMJN"/>
    <property type="match status" value="1"/>
</dbReference>
<feature type="compositionally biased region" description="Polar residues" evidence="2">
    <location>
        <begin position="247"/>
        <end position="284"/>
    </location>
</feature>
<dbReference type="SMART" id="SM00545">
    <property type="entry name" value="JmjN"/>
    <property type="match status" value="1"/>
</dbReference>
<dbReference type="PANTHER" id="PTHR10694">
    <property type="entry name" value="LYSINE-SPECIFIC DEMETHYLASE"/>
    <property type="match status" value="1"/>
</dbReference>
<dbReference type="Gene3D" id="2.60.120.650">
    <property type="entry name" value="Cupin"/>
    <property type="match status" value="1"/>
</dbReference>
<keyword evidence="1" id="KW-0863">Zinc-finger</keyword>
<dbReference type="InterPro" id="IPR013087">
    <property type="entry name" value="Znf_C2H2_type"/>
</dbReference>
<reference evidence="6 7" key="1">
    <citation type="journal article" date="2023" name="Hortic Res">
        <title>The complete reference genome for grapevine (Vitis vinifera L.) genetics and breeding.</title>
        <authorList>
            <person name="Shi X."/>
            <person name="Cao S."/>
            <person name="Wang X."/>
            <person name="Huang S."/>
            <person name="Wang Y."/>
            <person name="Liu Z."/>
            <person name="Liu W."/>
            <person name="Leng X."/>
            <person name="Peng Y."/>
            <person name="Wang N."/>
            <person name="Wang Y."/>
            <person name="Ma Z."/>
            <person name="Xu X."/>
            <person name="Zhang F."/>
            <person name="Xue H."/>
            <person name="Zhong H."/>
            <person name="Wang Y."/>
            <person name="Zhang K."/>
            <person name="Velt A."/>
            <person name="Avia K."/>
            <person name="Holtgrawe D."/>
            <person name="Grimplet J."/>
            <person name="Matus J.T."/>
            <person name="Ware D."/>
            <person name="Wu X."/>
            <person name="Wang H."/>
            <person name="Liu C."/>
            <person name="Fang Y."/>
            <person name="Rustenholz C."/>
            <person name="Cheng Z."/>
            <person name="Xiao H."/>
            <person name="Zhou Y."/>
        </authorList>
    </citation>
    <scope>NUCLEOTIDE SEQUENCE [LARGE SCALE GENOMIC DNA]</scope>
    <source>
        <strain evidence="7">cv. Pinot noir / PN40024</strain>
        <tissue evidence="6">Leaf</tissue>
    </source>
</reference>
<protein>
    <recommendedName>
        <fullName evidence="8">Lysine-specific demethylase ELF6</fullName>
    </recommendedName>
</protein>
<feature type="compositionally biased region" description="Basic and acidic residues" evidence="2">
    <location>
        <begin position="1305"/>
        <end position="1314"/>
    </location>
</feature>
<evidence type="ECO:0000313" key="7">
    <source>
        <dbReference type="Proteomes" id="UP001227230"/>
    </source>
</evidence>
<gene>
    <name evidence="6" type="ORF">VitviT2T_019463</name>
</gene>
<feature type="compositionally biased region" description="Polar residues" evidence="2">
    <location>
        <begin position="737"/>
        <end position="751"/>
    </location>
</feature>
<name>A0ABY9D2H4_VITVI</name>
<feature type="region of interest" description="Disordered" evidence="2">
    <location>
        <begin position="1299"/>
        <end position="1355"/>
    </location>
</feature>
<dbReference type="Proteomes" id="UP001227230">
    <property type="component" value="Chromosome 13"/>
</dbReference>
<dbReference type="InterPro" id="IPR003347">
    <property type="entry name" value="JmjC_dom"/>
</dbReference>
<keyword evidence="1" id="KW-0479">Metal-binding</keyword>
<keyword evidence="7" id="KW-1185">Reference proteome</keyword>
<dbReference type="PANTHER" id="PTHR10694:SF135">
    <property type="entry name" value="C2H2-TYPE DOMAIN-CONTAINING PROTEIN"/>
    <property type="match status" value="1"/>
</dbReference>
<evidence type="ECO:0000259" key="3">
    <source>
        <dbReference type="PROSITE" id="PS50157"/>
    </source>
</evidence>
<proteinExistence type="predicted"/>
<feature type="region of interest" description="Disordered" evidence="2">
    <location>
        <begin position="664"/>
        <end position="685"/>
    </location>
</feature>
<feature type="region of interest" description="Disordered" evidence="2">
    <location>
        <begin position="1368"/>
        <end position="1416"/>
    </location>
</feature>
<feature type="domain" description="JmjC" evidence="5">
    <location>
        <begin position="294"/>
        <end position="460"/>
    </location>
</feature>
<feature type="domain" description="JmjN" evidence="4">
    <location>
        <begin position="16"/>
        <end position="57"/>
    </location>
</feature>
<dbReference type="PROSITE" id="PS51184">
    <property type="entry name" value="JMJC"/>
    <property type="match status" value="1"/>
</dbReference>
<dbReference type="SMART" id="SM00355">
    <property type="entry name" value="ZnF_C2H2"/>
    <property type="match status" value="4"/>
</dbReference>
<keyword evidence="1" id="KW-0862">Zinc</keyword>
<evidence type="ECO:0000256" key="1">
    <source>
        <dbReference type="PROSITE-ProRule" id="PRU00042"/>
    </source>
</evidence>
<sequence>MGNVEIPIWLKGLPLAPEFRPTDTEFADPIAYISKIEKEASAFGICKVIPPLPKPSKRYVISNLNKSLSKCPELGSDVNASTVCSSAKMGSGDGDADGEARAVFTTRHQELGQNLKRTKGVVQPQAGVHKQVWQSGEIYTLEQFESKSKAFARNLLGMIKEVSPLVVEAMFWKAASEKPIYVEYANDVPGSGFGEPEGLFQYFHGRRRRRRRRRTFGRYCRGRADCEKHIADSVRDSHSNENKDAATKNNVSPSLPTSKSCTSLPIMSSDETSRQKNLNGSNEMEGTAGWKLSNSPWNLQVIARSPGSLTRFMPDDIPGVTSPMVYIGMLFSWFAWHVEDHELHSLNFLHTGSPKTWYAVPGDYAFAFEEVIRSQAYGGNIDRLAALTLLGEKTTLLSPEVVVASGIPCCRLIQNPGEFVVTFPRAYHVGFSHGFNCGEAANFGTPQWLKIAKEAAVRRAAMSYLPMLSHQQLLYLLTMSFVSRVPRSLIPGARSSRLKDRQKEERELLVKQAFIEDMLNENNLLSVLLGKGSTYRAVLWDPESLPSSTKEPQLSTEITTVSTKPRENISEVENKDDSNQNDLFDKMSLYIENVNDLYLDDDDLLCDFQVDSGTLACVACGILGFPFMSVVQPSDRASMEFLHADHPLVEDRAGDTETMKSYCPSAVHGTSKGPVSGTQVDKDETTKEEISSAILMTENLKCRKDLKLIKDGKESSIDANSLSSEVTESIKLDKCTSLQHPTGASSNTALDQSKLHSAGDLPPIPDLSLPPESLQMPLITNFEKGWNKSTELLRPRIFCLEHAVQIKELLQPKGGASMLIICHSDYQKIKAHATTVAEEIGHPFNYNEIPLDTASQEDLNLINLAIDDEEHVECGEDWTSKLGINLQYCVKIRKNSPSKQVPHALALGGLFTDTTSSSNFLSLKWQSRKSRSKLKSNLPSHIKPYESNQIKEVEVMEGKSVGSTIRKEDKLIQYSRRIFKFKSGGAEGASRARGRPRKNLPKDVSATSCDIVKNISRTSNNSPNIEKEGGESAGLDFYASFGKSEMLHEVQVLEATEDLSKNAVPAQVINPLVTATPVVKSVEARINNQTLEDEACNSVTCDGSEMPLEINITEVTGEKNKILGAENDSTLPIISVPTVEKSGIQMDHQIMEEVNMTNEPGNLTQYNSEGQHGIQGDGDVLMNEVSDCDNFTSSHGPVGEGFDAQIENVVIEESCTNGEIGECMILDKEASEQGILIADGSGDEEHILSNDAMTNQPPPPSTVESSEIPREICPVEDLSNGAEVCSSLDNRELENIDSKVCSSPDNRELEHIDSKVYSSPDNRDLENMDSNKVNPKSTKKAERKRKREGGQKTEDKFYFDSFIRSPCEGLRPRAKKDGSTGADTNKPVVEKPMAKTRKPADTSGPHKDKKENTKGSHRCDLEGCRMSFKTKAELLLHKRNRCPHEGCGKKFSSHKYAMLHQRVHDDERPLKCPWKGCSMSFKWAWARTEHVRVHTGARPYQCKVEGCGLSFRFVSDFSRHRRKTGHYVNNTPK</sequence>
<feature type="region of interest" description="Disordered" evidence="2">
    <location>
        <begin position="1247"/>
        <end position="1268"/>
    </location>
</feature>
<dbReference type="PROSITE" id="PS50157">
    <property type="entry name" value="ZINC_FINGER_C2H2_2"/>
    <property type="match status" value="3"/>
</dbReference>
<feature type="domain" description="C2H2-type" evidence="3">
    <location>
        <begin position="1500"/>
        <end position="1531"/>
    </location>
</feature>
<feature type="compositionally biased region" description="Basic and acidic residues" evidence="2">
    <location>
        <begin position="233"/>
        <end position="246"/>
    </location>
</feature>